<dbReference type="InterPro" id="IPR029058">
    <property type="entry name" value="AB_hydrolase_fold"/>
</dbReference>
<dbReference type="Gene3D" id="3.40.47.10">
    <property type="match status" value="1"/>
</dbReference>
<dbReference type="STRING" id="1314778.A0A5C3PQZ5"/>
<dbReference type="GO" id="GO:0006633">
    <property type="term" value="P:fatty acid biosynthetic process"/>
    <property type="evidence" value="ECO:0007669"/>
    <property type="project" value="InterPro"/>
</dbReference>
<evidence type="ECO:0000259" key="9">
    <source>
        <dbReference type="PROSITE" id="PS52019"/>
    </source>
</evidence>
<dbReference type="Pfam" id="PF14765">
    <property type="entry name" value="PS-DH"/>
    <property type="match status" value="1"/>
</dbReference>
<dbReference type="SUPFAM" id="SSF53474">
    <property type="entry name" value="alpha/beta-Hydrolases"/>
    <property type="match status" value="1"/>
</dbReference>
<dbReference type="PANTHER" id="PTHR43775:SF21">
    <property type="entry name" value="NON-REDUCING POLYKETIDE SYNTHASE AUSA-RELATED"/>
    <property type="match status" value="1"/>
</dbReference>
<dbReference type="SMART" id="SM00827">
    <property type="entry name" value="PKS_AT"/>
    <property type="match status" value="1"/>
</dbReference>
<evidence type="ECO:0000256" key="6">
    <source>
        <dbReference type="PROSITE-ProRule" id="PRU01363"/>
    </source>
</evidence>
<dbReference type="InterPro" id="IPR020841">
    <property type="entry name" value="PKS_Beta-ketoAc_synthase_dom"/>
</dbReference>
<feature type="active site" description="Proton acceptor; for dehydratase activity" evidence="6">
    <location>
        <position position="941"/>
    </location>
</feature>
<dbReference type="InterPro" id="IPR014031">
    <property type="entry name" value="Ketoacyl_synth_C"/>
</dbReference>
<feature type="domain" description="Ketosynthase family 3 (KS3)" evidence="8">
    <location>
        <begin position="12"/>
        <end position="434"/>
    </location>
</feature>
<dbReference type="InterPro" id="IPR016039">
    <property type="entry name" value="Thiolase-like"/>
</dbReference>
<keyword evidence="2" id="KW-0596">Phosphopantetheine</keyword>
<feature type="active site" description="Proton donor; for dehydratase activity" evidence="6">
    <location>
        <position position="1131"/>
    </location>
</feature>
<dbReference type="NCBIfam" id="TIGR04532">
    <property type="entry name" value="PT_fungal_PKS"/>
    <property type="match status" value="1"/>
</dbReference>
<dbReference type="InterPro" id="IPR036736">
    <property type="entry name" value="ACP-like_sf"/>
</dbReference>
<keyword evidence="3" id="KW-0597">Phosphoprotein</keyword>
<dbReference type="PANTHER" id="PTHR43775">
    <property type="entry name" value="FATTY ACID SYNTHASE"/>
    <property type="match status" value="1"/>
</dbReference>
<dbReference type="Gene3D" id="3.30.70.3290">
    <property type="match status" value="1"/>
</dbReference>
<dbReference type="InterPro" id="IPR009081">
    <property type="entry name" value="PP-bd_ACP"/>
</dbReference>
<evidence type="ECO:0000256" key="4">
    <source>
        <dbReference type="ARBA" id="ARBA00022679"/>
    </source>
</evidence>
<protein>
    <submittedName>
        <fullName evidence="10">Ketoacyl-synt-domain-containing protein</fullName>
    </submittedName>
</protein>
<dbReference type="InterPro" id="IPR006162">
    <property type="entry name" value="Ppantetheine_attach_site"/>
</dbReference>
<feature type="region of interest" description="C-terminal hotdog fold" evidence="6">
    <location>
        <begin position="1067"/>
        <end position="1222"/>
    </location>
</feature>
<comment type="pathway">
    <text evidence="1">Secondary metabolite biosynthesis.</text>
</comment>
<dbReference type="SUPFAM" id="SSF52151">
    <property type="entry name" value="FabD/lysophospholipase-like"/>
    <property type="match status" value="1"/>
</dbReference>
<dbReference type="InterPro" id="IPR050091">
    <property type="entry name" value="PKS_NRPS_Biosynth_Enz"/>
</dbReference>
<keyword evidence="5" id="KW-0843">Virulence</keyword>
<dbReference type="Pfam" id="PF02801">
    <property type="entry name" value="Ketoacyl-synt_C"/>
    <property type="match status" value="1"/>
</dbReference>
<dbReference type="SMART" id="SM00825">
    <property type="entry name" value="PKS_KS"/>
    <property type="match status" value="1"/>
</dbReference>
<dbReference type="GO" id="GO:0004312">
    <property type="term" value="F:fatty acid synthase activity"/>
    <property type="evidence" value="ECO:0007669"/>
    <property type="project" value="TreeGrafter"/>
</dbReference>
<dbReference type="SUPFAM" id="SSF55048">
    <property type="entry name" value="Probable ACP-binding domain of malonyl-CoA ACP transacylase"/>
    <property type="match status" value="1"/>
</dbReference>
<dbReference type="GO" id="GO:0044550">
    <property type="term" value="P:secondary metabolite biosynthetic process"/>
    <property type="evidence" value="ECO:0007669"/>
    <property type="project" value="UniProtKB-ARBA"/>
</dbReference>
<dbReference type="GO" id="GO:0031177">
    <property type="term" value="F:phosphopantetheine binding"/>
    <property type="evidence" value="ECO:0007669"/>
    <property type="project" value="InterPro"/>
</dbReference>
<dbReference type="InterPro" id="IPR001227">
    <property type="entry name" value="Ac_transferase_dom_sf"/>
</dbReference>
<dbReference type="SUPFAM" id="SSF53901">
    <property type="entry name" value="Thiolase-like"/>
    <property type="match status" value="1"/>
</dbReference>
<dbReference type="InterPro" id="IPR018201">
    <property type="entry name" value="Ketoacyl_synth_AS"/>
</dbReference>
<reference evidence="10 11" key="1">
    <citation type="journal article" date="2019" name="Nat. Ecol. Evol.">
        <title>Megaphylogeny resolves global patterns of mushroom evolution.</title>
        <authorList>
            <person name="Varga T."/>
            <person name="Krizsan K."/>
            <person name="Foldi C."/>
            <person name="Dima B."/>
            <person name="Sanchez-Garcia M."/>
            <person name="Sanchez-Ramirez S."/>
            <person name="Szollosi G.J."/>
            <person name="Szarkandi J.G."/>
            <person name="Papp V."/>
            <person name="Albert L."/>
            <person name="Andreopoulos W."/>
            <person name="Angelini C."/>
            <person name="Antonin V."/>
            <person name="Barry K.W."/>
            <person name="Bougher N.L."/>
            <person name="Buchanan P."/>
            <person name="Buyck B."/>
            <person name="Bense V."/>
            <person name="Catcheside P."/>
            <person name="Chovatia M."/>
            <person name="Cooper J."/>
            <person name="Damon W."/>
            <person name="Desjardin D."/>
            <person name="Finy P."/>
            <person name="Geml J."/>
            <person name="Haridas S."/>
            <person name="Hughes K."/>
            <person name="Justo A."/>
            <person name="Karasinski D."/>
            <person name="Kautmanova I."/>
            <person name="Kiss B."/>
            <person name="Kocsube S."/>
            <person name="Kotiranta H."/>
            <person name="LaButti K.M."/>
            <person name="Lechner B.E."/>
            <person name="Liimatainen K."/>
            <person name="Lipzen A."/>
            <person name="Lukacs Z."/>
            <person name="Mihaltcheva S."/>
            <person name="Morgado L.N."/>
            <person name="Niskanen T."/>
            <person name="Noordeloos M.E."/>
            <person name="Ohm R.A."/>
            <person name="Ortiz-Santana B."/>
            <person name="Ovrebo C."/>
            <person name="Racz N."/>
            <person name="Riley R."/>
            <person name="Savchenko A."/>
            <person name="Shiryaev A."/>
            <person name="Soop K."/>
            <person name="Spirin V."/>
            <person name="Szebenyi C."/>
            <person name="Tomsovsky M."/>
            <person name="Tulloss R.E."/>
            <person name="Uehling J."/>
            <person name="Grigoriev I.V."/>
            <person name="Vagvolgyi C."/>
            <person name="Papp T."/>
            <person name="Martin F.M."/>
            <person name="Miettinen O."/>
            <person name="Hibbett D.S."/>
            <person name="Nagy L.G."/>
        </authorList>
    </citation>
    <scope>NUCLEOTIDE SEQUENCE [LARGE SCALE GENOMIC DNA]</scope>
    <source>
        <strain evidence="10 11">HHB13444</strain>
    </source>
</reference>
<dbReference type="Gene3D" id="3.40.50.1820">
    <property type="entry name" value="alpha/beta hydrolase"/>
    <property type="match status" value="1"/>
</dbReference>
<dbReference type="PROSITE" id="PS00012">
    <property type="entry name" value="PHOSPHOPANTETHEINE"/>
    <property type="match status" value="1"/>
</dbReference>
<dbReference type="SMART" id="SM00826">
    <property type="entry name" value="PKS_DH"/>
    <property type="match status" value="1"/>
</dbReference>
<evidence type="ECO:0000313" key="11">
    <source>
        <dbReference type="Proteomes" id="UP000308197"/>
    </source>
</evidence>
<feature type="region of interest" description="N-terminal hotdog fold" evidence="6">
    <location>
        <begin position="911"/>
        <end position="1040"/>
    </location>
</feature>
<dbReference type="InterPro" id="IPR020807">
    <property type="entry name" value="PKS_DH"/>
</dbReference>
<dbReference type="PROSITE" id="PS52019">
    <property type="entry name" value="PKS_MFAS_DH"/>
    <property type="match status" value="1"/>
</dbReference>
<evidence type="ECO:0000256" key="2">
    <source>
        <dbReference type="ARBA" id="ARBA00022450"/>
    </source>
</evidence>
<dbReference type="InParanoid" id="A0A5C3PQZ5"/>
<dbReference type="PROSITE" id="PS50075">
    <property type="entry name" value="CARRIER"/>
    <property type="match status" value="2"/>
</dbReference>
<evidence type="ECO:0000259" key="7">
    <source>
        <dbReference type="PROSITE" id="PS50075"/>
    </source>
</evidence>
<dbReference type="GO" id="GO:0004315">
    <property type="term" value="F:3-oxoacyl-[acyl-carrier-protein] synthase activity"/>
    <property type="evidence" value="ECO:0007669"/>
    <property type="project" value="InterPro"/>
</dbReference>
<dbReference type="Gene3D" id="3.10.129.110">
    <property type="entry name" value="Polyketide synthase dehydratase"/>
    <property type="match status" value="1"/>
</dbReference>
<dbReference type="InterPro" id="IPR014030">
    <property type="entry name" value="Ketoacyl_synth_N"/>
</dbReference>
<sequence length="1757" mass="189275">MQNIKDTASIPIHPVAIVGMAVDFPGAANADAFWKLLEEGLNTVSKIPEERFNLSDYEGKSPGRSMNASHGNFLPDPGAFDNAFFHISPREARSMDPQQRLLLRTAYHALENAGYSPNATPSFDPDAFATYVGCATYDYVHNLRNDIDVYYSTGTLKAFLSGKISYAFGFGGPSMVLDTACSASVVGIHQACRALAVGDCKAALAGGVNVISSPDMYLGLARGHFLSETGQCRPWDASADGYCRSEGCGLFVLKRLADAIAENDRILAVIRGVEVNQSGNARSITHPHIPAQTALFRKLVATTGVHPSEISVVECHGTGTQAGDPTELQAVREVFGPGRASDNPLYVTSVKANIGHAEAASGAASLAKVILMMKNRAIPRHPSFQQLNPRIPDLAADNVRINTATVPWGSQRKRLALLNNFGASGSNAALILEEYLTPLPTASRQLRASGVIVGLSCRSVAAVERSRAAYIAQVEESIQDDASLKDFAYTATARRQLHKYRISASGQTRDEVLKALRSAKVVEVSAAENVIFVFSGQGSQYLGMGADLYRKLPLVARFVESCDRKLLDMGFAGVVEVFEHTTNSHFLDSQGEFEALHSGLFVLECALAELWISWGIRPCAVVGHSFGEYAALVCSGVLSLDDGLKLVATRARLIASMCAPNNTTMSSVRASPERVEVLLGNFPSLEMCCYNSPAHCTVGGRLPDLDAFEKLCGAENIQYTRLDVPYAYHSEAMEPVLDGLRKLGEEVTYSPPKLPVLSNVTGALIQPGDLTPFTPDYFSRHCREPARFLQGISDLRARLDVSAIAACIEIGPHPTTLSLMRSLQSEGAPLLVPSLRRKTRDFETLCGTLAQLYCTSAPVQWRKVFADLAPAARLIDLPRYPFADTRFWVPFKESATLQARAQAQAPLPLSHHLPAVEATPAKKPVIFERDISSVADLIMGHQVAGAALCPASVYTELAYSAAQEVLAGRSDWKAGDVLDMSDTVYPKPLVYSPGSRAKLRVEILPSAYGTGSFSVFSINEQDAHPQLHCTGSYKRKTAEGSLSKLSHAKPTLEREVRLLLSVDSTLQPETFGTRTVYDLLFPNIVSYSDLYRTIQTITVNTSQSTAYAVIRLPQAHLTSTAPFVTHPIFVDTLLHVAGFLINFTLGMNGRDACICSQVDKLKVVPEVVVPSAQYGLFASVTHADKTTTVADVYAWELAEPERRIIASLRRARFRKVPMTSLKRALGVGAAPSHARPAFPRDAANQAVRRAVSDGNGQPTLKPFDIAAIPAKLATSLEDDVLHIIAETAGLAKDDIILDAELAHLGIDSLMIWELASRLRSILPVNTVDTHVLAAATTVRALVDILLAKRGPRMREISATDSAVTLFDEDPEQCPSPPASLPSDVEDQLPGIDGLSVVKSVLSTILDIPVDQLVEDAELSSLGLDSLTSIEARHAFQTRLSIKVDEETMLACETVRDLVTAISVARSPGSPGGATLPPIAVPPTLETHSRPQVIRLQAAPAGSRVLPLILFHDGSGLISGYAKLAPLGCDVWAVQNTGYRANHALAGVRSGMELVSMAIDYVGLLSTLVGNERTFQGGCILGGWSFGGVLAFDIGRRLASAGIKVNGLILIDSPAPQTKSTIPDSLIDAIAQKAFAGNGTSTRTMALVQEQMRYATNALVNYDPAQSAHAFKGPLRAVYLRSQQGNELPAYAGKAITDARVRAFFTKTGDEWTVPMWEEVLGEKMVTVNIPGDHFGVFDTENIAEVSHCLKEALNQLC</sequence>
<name>A0A5C3PQZ5_9APHY</name>
<dbReference type="InterPro" id="IPR016036">
    <property type="entry name" value="Malonyl_transacylase_ACP-bd"/>
</dbReference>
<dbReference type="Proteomes" id="UP000308197">
    <property type="component" value="Unassembled WGS sequence"/>
</dbReference>
<proteinExistence type="predicted"/>
<dbReference type="InterPro" id="IPR049900">
    <property type="entry name" value="PKS_mFAS_DH"/>
</dbReference>
<dbReference type="Pfam" id="PF21089">
    <property type="entry name" value="PKS_DH_N"/>
    <property type="match status" value="1"/>
</dbReference>
<dbReference type="InterPro" id="IPR020806">
    <property type="entry name" value="PKS_PP-bd"/>
</dbReference>
<gene>
    <name evidence="10" type="ORF">K466DRAFT_659696</name>
</gene>
<evidence type="ECO:0000259" key="8">
    <source>
        <dbReference type="PROSITE" id="PS52004"/>
    </source>
</evidence>
<evidence type="ECO:0000256" key="3">
    <source>
        <dbReference type="ARBA" id="ARBA00022553"/>
    </source>
</evidence>
<feature type="domain" description="Carrier" evidence="7">
    <location>
        <begin position="1274"/>
        <end position="1349"/>
    </location>
</feature>
<dbReference type="PROSITE" id="PS00606">
    <property type="entry name" value="KS3_1"/>
    <property type="match status" value="1"/>
</dbReference>
<evidence type="ECO:0000256" key="1">
    <source>
        <dbReference type="ARBA" id="ARBA00005179"/>
    </source>
</evidence>
<dbReference type="Pfam" id="PF00698">
    <property type="entry name" value="Acyl_transf_1"/>
    <property type="match status" value="1"/>
</dbReference>
<dbReference type="Gene3D" id="1.10.1200.10">
    <property type="entry name" value="ACP-like"/>
    <property type="match status" value="2"/>
</dbReference>
<dbReference type="InterPro" id="IPR049551">
    <property type="entry name" value="PKS_DH_C"/>
</dbReference>
<dbReference type="InterPro" id="IPR001031">
    <property type="entry name" value="Thioesterase"/>
</dbReference>
<dbReference type="CDD" id="cd00833">
    <property type="entry name" value="PKS"/>
    <property type="match status" value="1"/>
</dbReference>
<evidence type="ECO:0000313" key="10">
    <source>
        <dbReference type="EMBL" id="TFK91892.1"/>
    </source>
</evidence>
<dbReference type="InterPro" id="IPR030918">
    <property type="entry name" value="PT_fungal_PKS"/>
</dbReference>
<dbReference type="PROSITE" id="PS52004">
    <property type="entry name" value="KS3_2"/>
    <property type="match status" value="1"/>
</dbReference>
<dbReference type="Pfam" id="PF00109">
    <property type="entry name" value="ketoacyl-synt"/>
    <property type="match status" value="1"/>
</dbReference>
<feature type="domain" description="PKS/mFAS DH" evidence="9">
    <location>
        <begin position="911"/>
        <end position="1222"/>
    </location>
</feature>
<evidence type="ECO:0000256" key="5">
    <source>
        <dbReference type="ARBA" id="ARBA00023026"/>
    </source>
</evidence>
<dbReference type="EMBL" id="ML211009">
    <property type="protein sequence ID" value="TFK91892.1"/>
    <property type="molecule type" value="Genomic_DNA"/>
</dbReference>
<accession>A0A5C3PQZ5</accession>
<dbReference type="Pfam" id="PF00550">
    <property type="entry name" value="PP-binding"/>
    <property type="match status" value="2"/>
</dbReference>
<dbReference type="InterPro" id="IPR016035">
    <property type="entry name" value="Acyl_Trfase/lysoPLipase"/>
</dbReference>
<dbReference type="SUPFAM" id="SSF47336">
    <property type="entry name" value="ACP-like"/>
    <property type="match status" value="2"/>
</dbReference>
<organism evidence="10 11">
    <name type="scientific">Polyporus arcularius HHB13444</name>
    <dbReference type="NCBI Taxonomy" id="1314778"/>
    <lineage>
        <taxon>Eukaryota</taxon>
        <taxon>Fungi</taxon>
        <taxon>Dikarya</taxon>
        <taxon>Basidiomycota</taxon>
        <taxon>Agaricomycotina</taxon>
        <taxon>Agaricomycetes</taxon>
        <taxon>Polyporales</taxon>
        <taxon>Polyporaceae</taxon>
        <taxon>Polyporus</taxon>
    </lineage>
</organism>
<keyword evidence="4" id="KW-0808">Transferase</keyword>
<dbReference type="InterPro" id="IPR014043">
    <property type="entry name" value="Acyl_transferase_dom"/>
</dbReference>
<dbReference type="SMART" id="SM00823">
    <property type="entry name" value="PKS_PP"/>
    <property type="match status" value="2"/>
</dbReference>
<dbReference type="Gene3D" id="3.40.366.10">
    <property type="entry name" value="Malonyl-Coenzyme A Acyl Carrier Protein, domain 2"/>
    <property type="match status" value="1"/>
</dbReference>
<dbReference type="Pfam" id="PF00975">
    <property type="entry name" value="Thioesterase"/>
    <property type="match status" value="1"/>
</dbReference>
<feature type="domain" description="Carrier" evidence="7">
    <location>
        <begin position="1391"/>
        <end position="1465"/>
    </location>
</feature>
<dbReference type="InterPro" id="IPR049552">
    <property type="entry name" value="PKS_DH_N"/>
</dbReference>
<keyword evidence="11" id="KW-1185">Reference proteome</keyword>
<dbReference type="InterPro" id="IPR042104">
    <property type="entry name" value="PKS_dehydratase_sf"/>
</dbReference>